<dbReference type="PANTHER" id="PTHR43833">
    <property type="entry name" value="POTASSIUM CHANNEL PROTEIN 2-RELATED-RELATED"/>
    <property type="match status" value="1"/>
</dbReference>
<proteinExistence type="predicted"/>
<evidence type="ECO:0000259" key="3">
    <source>
        <dbReference type="PROSITE" id="PS51202"/>
    </source>
</evidence>
<dbReference type="Gene3D" id="3.40.50.720">
    <property type="entry name" value="NAD(P)-binding Rossmann-like Domain"/>
    <property type="match status" value="2"/>
</dbReference>
<dbReference type="Pfam" id="PF02080">
    <property type="entry name" value="TrkA_C"/>
    <property type="match status" value="2"/>
</dbReference>
<feature type="domain" description="RCK C-terminal" evidence="3">
    <location>
        <begin position="462"/>
        <end position="544"/>
    </location>
</feature>
<dbReference type="SUPFAM" id="SSF116726">
    <property type="entry name" value="TrkA C-terminal domain-like"/>
    <property type="match status" value="2"/>
</dbReference>
<evidence type="ECO:0000313" key="4">
    <source>
        <dbReference type="EMBL" id="KOX94893.1"/>
    </source>
</evidence>
<keyword evidence="1" id="KW-1133">Transmembrane helix</keyword>
<dbReference type="EMBL" id="LIUF01000001">
    <property type="protein sequence ID" value="KOX94893.1"/>
    <property type="molecule type" value="Genomic_DNA"/>
</dbReference>
<dbReference type="InterPro" id="IPR006037">
    <property type="entry name" value="RCK_C"/>
</dbReference>
<keyword evidence="5" id="KW-1185">Reference proteome</keyword>
<dbReference type="PROSITE" id="PS51201">
    <property type="entry name" value="RCK_N"/>
    <property type="match status" value="2"/>
</dbReference>
<dbReference type="OrthoDB" id="43518at2157"/>
<protein>
    <submittedName>
        <fullName evidence="4">Metal transporter</fullName>
    </submittedName>
</protein>
<dbReference type="AlphaFoldDB" id="A0A0N0BQ43"/>
<dbReference type="RefSeq" id="WP_053966658.1">
    <property type="nucleotide sequence ID" value="NZ_JAWJXX010000021.1"/>
</dbReference>
<evidence type="ECO:0000256" key="1">
    <source>
        <dbReference type="SAM" id="Phobius"/>
    </source>
</evidence>
<evidence type="ECO:0000259" key="2">
    <source>
        <dbReference type="PROSITE" id="PS51201"/>
    </source>
</evidence>
<dbReference type="SUPFAM" id="SSF51735">
    <property type="entry name" value="NAD(P)-binding Rossmann-fold domains"/>
    <property type="match status" value="2"/>
</dbReference>
<dbReference type="SUPFAM" id="SSF81324">
    <property type="entry name" value="Voltage-gated potassium channels"/>
    <property type="match status" value="1"/>
</dbReference>
<dbReference type="GO" id="GO:0006813">
    <property type="term" value="P:potassium ion transport"/>
    <property type="evidence" value="ECO:0007669"/>
    <property type="project" value="InterPro"/>
</dbReference>
<keyword evidence="1" id="KW-0472">Membrane</keyword>
<dbReference type="PROSITE" id="PS51202">
    <property type="entry name" value="RCK_C"/>
    <property type="match status" value="2"/>
</dbReference>
<accession>A0A0N0BQ43</accession>
<feature type="transmembrane region" description="Helical" evidence="1">
    <location>
        <begin position="69"/>
        <end position="94"/>
    </location>
</feature>
<keyword evidence="1" id="KW-0812">Transmembrane</keyword>
<comment type="caution">
    <text evidence="4">The sequence shown here is derived from an EMBL/GenBank/DDBJ whole genome shotgun (WGS) entry which is preliminary data.</text>
</comment>
<dbReference type="Gene3D" id="3.30.70.1450">
    <property type="entry name" value="Regulator of K+ conductance, C-terminal domain"/>
    <property type="match status" value="2"/>
</dbReference>
<dbReference type="Pfam" id="PF02254">
    <property type="entry name" value="TrkA_N"/>
    <property type="match status" value="2"/>
</dbReference>
<feature type="domain" description="RCK C-terminal" evidence="3">
    <location>
        <begin position="247"/>
        <end position="332"/>
    </location>
</feature>
<dbReference type="Proteomes" id="UP000037729">
    <property type="component" value="Unassembled WGS sequence"/>
</dbReference>
<reference evidence="4 5" key="1">
    <citation type="submission" date="2015-08" db="EMBL/GenBank/DDBJ databases">
        <title>Genomes of Isolates from Cabo Rojo, PR.</title>
        <authorList>
            <person name="Sanchez-Nieves R.L."/>
            <person name="Montalvo-Rodriguez R."/>
        </authorList>
    </citation>
    <scope>NUCLEOTIDE SEQUENCE [LARGE SCALE GENOMIC DNA]</scope>
    <source>
        <strain evidence="4 5">SL3</strain>
    </source>
</reference>
<dbReference type="Gene3D" id="1.10.287.70">
    <property type="match status" value="1"/>
</dbReference>
<feature type="domain" description="RCK N-terminal" evidence="2">
    <location>
        <begin position="339"/>
        <end position="447"/>
    </location>
</feature>
<gene>
    <name evidence="4" type="ORF">AMS69_03275</name>
</gene>
<dbReference type="InterPro" id="IPR003148">
    <property type="entry name" value="RCK_N"/>
</dbReference>
<dbReference type="PANTHER" id="PTHR43833:SF9">
    <property type="entry name" value="POTASSIUM CHANNEL PROTEIN YUGO-RELATED"/>
    <property type="match status" value="1"/>
</dbReference>
<name>A0A0N0BQ43_9EURY</name>
<dbReference type="STRING" id="1705562.AMS69_03275"/>
<dbReference type="PATRIC" id="fig|1705562.3.peg.1611"/>
<dbReference type="InterPro" id="IPR050721">
    <property type="entry name" value="Trk_Ktr_HKT_K-transport"/>
</dbReference>
<evidence type="ECO:0000313" key="5">
    <source>
        <dbReference type="Proteomes" id="UP000037729"/>
    </source>
</evidence>
<dbReference type="InterPro" id="IPR036721">
    <property type="entry name" value="RCK_C_sf"/>
</dbReference>
<organism evidence="4 5">
    <name type="scientific">Haloarcula rubripromontorii</name>
    <dbReference type="NCBI Taxonomy" id="1705562"/>
    <lineage>
        <taxon>Archaea</taxon>
        <taxon>Methanobacteriati</taxon>
        <taxon>Methanobacteriota</taxon>
        <taxon>Stenosarchaea group</taxon>
        <taxon>Halobacteria</taxon>
        <taxon>Halobacteriales</taxon>
        <taxon>Haloarculaceae</taxon>
        <taxon>Haloarcula</taxon>
    </lineage>
</organism>
<dbReference type="InterPro" id="IPR036291">
    <property type="entry name" value="NAD(P)-bd_dom_sf"/>
</dbReference>
<feature type="domain" description="RCK N-terminal" evidence="2">
    <location>
        <begin position="111"/>
        <end position="226"/>
    </location>
</feature>
<sequence length="544" mass="58418">MDTWLRRTLVYIVALGGIILGYAFAYDYGMATFESDPQPFLRSLRVVVETFTTTGYGSDAPWSTTEMRLLVIVMDITGVVLIFLALPVLLFPLFEEAMETTAPNTVENSLSDHVVICQFSPRGETLVTELDTWDVDYVIVEPDRDRANDLYEDGYYVIHADPQSVDGLERAHLSSARALVADASDQVNTSIILTAREVDESVQTVSVVKEPDRAKYHDLAGADAVLSPRGLLGESLASKVTTGISTTLGDSIEIGEDFDIAELPIHRGSDLVGTTLADSGIREETGVNVIGAWFRGQFVSPPDPESELDGSTVLLVSGTELQLEQLKQMTLSSVRGFRRGETVIIGAGEVGQTITSALTNAGVPHTVLDQADAPGVDVVGDATEPEELRHAGVGTARTVILALSSDTDTEFATLVIRDLNPDVEIIARAEESENVQKMYRAGADYVLALSTVSGRMLASTILEDEDVISMDQQVEVIRVAANGLGNTTIGEADVRSRTGCTVVAIERNGTVVTDLGPDVTIEPSDKLVIAGTDDGVTRFKSVFG</sequence>
<dbReference type="GO" id="GO:0008324">
    <property type="term" value="F:monoatomic cation transmembrane transporter activity"/>
    <property type="evidence" value="ECO:0007669"/>
    <property type="project" value="InterPro"/>
</dbReference>